<evidence type="ECO:0000256" key="8">
    <source>
        <dbReference type="SAM" id="MobiDB-lite"/>
    </source>
</evidence>
<dbReference type="SMART" id="SM00220">
    <property type="entry name" value="S_TKc"/>
    <property type="match status" value="1"/>
</dbReference>
<feature type="region of interest" description="Disordered" evidence="8">
    <location>
        <begin position="321"/>
        <end position="357"/>
    </location>
</feature>
<dbReference type="PROSITE" id="PS00107">
    <property type="entry name" value="PROTEIN_KINASE_ATP"/>
    <property type="match status" value="1"/>
</dbReference>
<evidence type="ECO:0000256" key="1">
    <source>
        <dbReference type="ARBA" id="ARBA00012513"/>
    </source>
</evidence>
<dbReference type="PROSITE" id="PS00108">
    <property type="entry name" value="PROTEIN_KINASE_ST"/>
    <property type="match status" value="1"/>
</dbReference>
<feature type="domain" description="Protein kinase" evidence="9">
    <location>
        <begin position="14"/>
        <end position="279"/>
    </location>
</feature>
<evidence type="ECO:0000256" key="2">
    <source>
        <dbReference type="ARBA" id="ARBA00022527"/>
    </source>
</evidence>
<keyword evidence="11" id="KW-1185">Reference proteome</keyword>
<keyword evidence="5 10" id="KW-0418">Kinase</keyword>
<dbReference type="EMBL" id="JACHVQ010000002">
    <property type="protein sequence ID" value="MBB2893059.1"/>
    <property type="molecule type" value="Genomic_DNA"/>
</dbReference>
<protein>
    <recommendedName>
        <fullName evidence="1">non-specific serine/threonine protein kinase</fullName>
        <ecNumber evidence="1">2.7.11.1</ecNumber>
    </recommendedName>
</protein>
<dbReference type="InterPro" id="IPR017441">
    <property type="entry name" value="Protein_kinase_ATP_BS"/>
</dbReference>
<feature type="binding site" evidence="7">
    <location>
        <position position="43"/>
    </location>
    <ligand>
        <name>ATP</name>
        <dbReference type="ChEBI" id="CHEBI:30616"/>
    </ligand>
</feature>
<evidence type="ECO:0000256" key="4">
    <source>
        <dbReference type="ARBA" id="ARBA00022741"/>
    </source>
</evidence>
<accession>A0A839N8E3</accession>
<evidence type="ECO:0000256" key="5">
    <source>
        <dbReference type="ARBA" id="ARBA00022777"/>
    </source>
</evidence>
<dbReference type="InterPro" id="IPR011009">
    <property type="entry name" value="Kinase-like_dom_sf"/>
</dbReference>
<dbReference type="InterPro" id="IPR008271">
    <property type="entry name" value="Ser/Thr_kinase_AS"/>
</dbReference>
<evidence type="ECO:0000256" key="7">
    <source>
        <dbReference type="PROSITE-ProRule" id="PRU10141"/>
    </source>
</evidence>
<dbReference type="EC" id="2.7.11.1" evidence="1"/>
<organism evidence="10 11">
    <name type="scientific">Flexivirga oryzae</name>
    <dbReference type="NCBI Taxonomy" id="1794944"/>
    <lineage>
        <taxon>Bacteria</taxon>
        <taxon>Bacillati</taxon>
        <taxon>Actinomycetota</taxon>
        <taxon>Actinomycetes</taxon>
        <taxon>Micrococcales</taxon>
        <taxon>Dermacoccaceae</taxon>
        <taxon>Flexivirga</taxon>
    </lineage>
</organism>
<dbReference type="SUPFAM" id="SSF56112">
    <property type="entry name" value="Protein kinase-like (PK-like)"/>
    <property type="match status" value="1"/>
</dbReference>
<dbReference type="Gene3D" id="3.30.200.20">
    <property type="entry name" value="Phosphorylase Kinase, domain 1"/>
    <property type="match status" value="1"/>
</dbReference>
<evidence type="ECO:0000313" key="11">
    <source>
        <dbReference type="Proteomes" id="UP000559182"/>
    </source>
</evidence>
<dbReference type="Gene3D" id="1.10.510.10">
    <property type="entry name" value="Transferase(Phosphotransferase) domain 1"/>
    <property type="match status" value="1"/>
</dbReference>
<dbReference type="Proteomes" id="UP000559182">
    <property type="component" value="Unassembled WGS sequence"/>
</dbReference>
<evidence type="ECO:0000256" key="6">
    <source>
        <dbReference type="ARBA" id="ARBA00022840"/>
    </source>
</evidence>
<keyword evidence="2" id="KW-0723">Serine/threonine-protein kinase</keyword>
<keyword evidence="3 10" id="KW-0808">Transferase</keyword>
<gene>
    <name evidence="10" type="ORF">FHU39_003077</name>
</gene>
<comment type="caution">
    <text evidence="10">The sequence shown here is derived from an EMBL/GenBank/DDBJ whole genome shotgun (WGS) entry which is preliminary data.</text>
</comment>
<dbReference type="RefSeq" id="WP_183321425.1">
    <property type="nucleotide sequence ID" value="NZ_JACHVQ010000002.1"/>
</dbReference>
<feature type="compositionally biased region" description="Low complexity" evidence="8">
    <location>
        <begin position="331"/>
        <end position="343"/>
    </location>
</feature>
<dbReference type="GO" id="GO:0005524">
    <property type="term" value="F:ATP binding"/>
    <property type="evidence" value="ECO:0007669"/>
    <property type="project" value="UniProtKB-UniRule"/>
</dbReference>
<proteinExistence type="predicted"/>
<name>A0A839N8E3_9MICO</name>
<dbReference type="PANTHER" id="PTHR43289">
    <property type="entry name" value="MITOGEN-ACTIVATED PROTEIN KINASE KINASE KINASE 20-RELATED"/>
    <property type="match status" value="1"/>
</dbReference>
<dbReference type="Pfam" id="PF00069">
    <property type="entry name" value="Pkinase"/>
    <property type="match status" value="1"/>
</dbReference>
<evidence type="ECO:0000256" key="3">
    <source>
        <dbReference type="ARBA" id="ARBA00022679"/>
    </source>
</evidence>
<keyword evidence="6 7" id="KW-0067">ATP-binding</keyword>
<dbReference type="PROSITE" id="PS50011">
    <property type="entry name" value="PROTEIN_KINASE_DOM"/>
    <property type="match status" value="1"/>
</dbReference>
<sequence length="499" mass="52575">MSRGLHEGDIFAGYRIRGLLGRGGMGAVYAADHPRLPRTVAIKTLTAATDDREALARFEREAEMIARLDHPGIVSVLDRGVEDGVPWISMQFVRGSDVAALLRAHGPMPLDRAATIAAQTADALDYAHARGVLHRDVKPANIMLESEAPGRALLTDFGIATVLDHSHDITSTGQTLATFDFASPEQLRGGQLDGRSDQYSLACTVHTLLTGRAPYASDNVATVVQGHLTAPPPALSATRPDLGADVSSAIVRALSKDPADRFASCREFAEALRGTGPAVATPVQQAAAPAAARRRRPALVWGAGAGAVLVLAAGGYGLSRSLSDAAPPPTTTTDPTSSTSSTSQSGMPTGDDGPGQLAVWDAVKPAQQLWPTLLPQTPTGVGYTGLKCAAVTKKVTGTMPQYNYRLNCARADGLELEMLAYDTSSHVDRLVSYYGAKGPINLTAANGRKLIAYKLVDPDNAKTWMLVQVQGDSDKGAYAFQVSGLEWQGEATFVATAPW</sequence>
<evidence type="ECO:0000313" key="10">
    <source>
        <dbReference type="EMBL" id="MBB2893059.1"/>
    </source>
</evidence>
<evidence type="ECO:0000259" key="9">
    <source>
        <dbReference type="PROSITE" id="PS50011"/>
    </source>
</evidence>
<dbReference type="InterPro" id="IPR000719">
    <property type="entry name" value="Prot_kinase_dom"/>
</dbReference>
<dbReference type="GO" id="GO:0004674">
    <property type="term" value="F:protein serine/threonine kinase activity"/>
    <property type="evidence" value="ECO:0007669"/>
    <property type="project" value="UniProtKB-KW"/>
</dbReference>
<keyword evidence="4 7" id="KW-0547">Nucleotide-binding</keyword>
<dbReference type="CDD" id="cd14014">
    <property type="entry name" value="STKc_PknB_like"/>
    <property type="match status" value="1"/>
</dbReference>
<dbReference type="AlphaFoldDB" id="A0A839N8E3"/>
<reference evidence="10 11" key="1">
    <citation type="submission" date="2020-08" db="EMBL/GenBank/DDBJ databases">
        <title>Sequencing the genomes of 1000 actinobacteria strains.</title>
        <authorList>
            <person name="Klenk H.-P."/>
        </authorList>
    </citation>
    <scope>NUCLEOTIDE SEQUENCE [LARGE SCALE GENOMIC DNA]</scope>
    <source>
        <strain evidence="10 11">DSM 105369</strain>
    </source>
</reference>
<dbReference type="PANTHER" id="PTHR43289:SF6">
    <property type="entry name" value="SERINE_THREONINE-PROTEIN KINASE NEKL-3"/>
    <property type="match status" value="1"/>
</dbReference>